<dbReference type="EMBL" id="KN846951">
    <property type="protein sequence ID" value="KIV86819.1"/>
    <property type="molecule type" value="Genomic_DNA"/>
</dbReference>
<keyword evidence="3" id="KW-0560">Oxidoreductase</keyword>
<evidence type="ECO:0000313" key="6">
    <source>
        <dbReference type="EMBL" id="KIV86819.1"/>
    </source>
</evidence>
<dbReference type="SUPFAM" id="SSF48179">
    <property type="entry name" value="6-phosphogluconate dehydrogenase C-terminal domain-like"/>
    <property type="match status" value="1"/>
</dbReference>
<dbReference type="PANTHER" id="PTHR21708">
    <property type="entry name" value="PROBABLE 2-DEHYDROPANTOATE 2-REDUCTASE"/>
    <property type="match status" value="1"/>
</dbReference>
<dbReference type="InterPro" id="IPR003710">
    <property type="entry name" value="ApbA"/>
</dbReference>
<dbReference type="InterPro" id="IPR008927">
    <property type="entry name" value="6-PGluconate_DH-like_C_sf"/>
</dbReference>
<dbReference type="GO" id="GO:0005737">
    <property type="term" value="C:cytoplasm"/>
    <property type="evidence" value="ECO:0007669"/>
    <property type="project" value="TreeGrafter"/>
</dbReference>
<evidence type="ECO:0000313" key="7">
    <source>
        <dbReference type="Proteomes" id="UP000053599"/>
    </source>
</evidence>
<feature type="domain" description="Ketopantoate reductase C-terminal" evidence="5">
    <location>
        <begin position="241"/>
        <end position="365"/>
    </location>
</feature>
<dbReference type="FunFam" id="1.10.1040.10:FF:000017">
    <property type="entry name" value="2-dehydropantoate 2-reductase"/>
    <property type="match status" value="1"/>
</dbReference>
<dbReference type="InterPro" id="IPR051402">
    <property type="entry name" value="KPR-Related"/>
</dbReference>
<evidence type="ECO:0000259" key="4">
    <source>
        <dbReference type="Pfam" id="PF02558"/>
    </source>
</evidence>
<gene>
    <name evidence="6" type="ORF">PV11_02404</name>
</gene>
<dbReference type="InterPro" id="IPR036291">
    <property type="entry name" value="NAD(P)-bd_dom_sf"/>
</dbReference>
<dbReference type="InterPro" id="IPR013328">
    <property type="entry name" value="6PGD_dom2"/>
</dbReference>
<proteinExistence type="inferred from homology"/>
<keyword evidence="2" id="KW-0521">NADP</keyword>
<dbReference type="AlphaFoldDB" id="A0A0D1YZ29"/>
<dbReference type="Proteomes" id="UP000053599">
    <property type="component" value="Unassembled WGS sequence"/>
</dbReference>
<dbReference type="Pfam" id="PF02558">
    <property type="entry name" value="ApbA"/>
    <property type="match status" value="1"/>
</dbReference>
<dbReference type="OrthoDB" id="3609at2759"/>
<comment type="similarity">
    <text evidence="1">Belongs to the ketopantoate reductase family.</text>
</comment>
<evidence type="ECO:0000256" key="2">
    <source>
        <dbReference type="ARBA" id="ARBA00022857"/>
    </source>
</evidence>
<dbReference type="GO" id="GO:0015940">
    <property type="term" value="P:pantothenate biosynthetic process"/>
    <property type="evidence" value="ECO:0007669"/>
    <property type="project" value="InterPro"/>
</dbReference>
<evidence type="ECO:0000256" key="3">
    <source>
        <dbReference type="ARBA" id="ARBA00023002"/>
    </source>
</evidence>
<feature type="domain" description="Ketopantoate reductase N-terminal" evidence="4">
    <location>
        <begin position="45"/>
        <end position="200"/>
    </location>
</feature>
<dbReference type="Gene3D" id="3.40.50.720">
    <property type="entry name" value="NAD(P)-binding Rossmann-like Domain"/>
    <property type="match status" value="1"/>
</dbReference>
<dbReference type="Pfam" id="PF08546">
    <property type="entry name" value="ApbA_C"/>
    <property type="match status" value="1"/>
</dbReference>
<protein>
    <recommendedName>
        <fullName evidence="8">2-dehydropantoate 2-reductase</fullName>
    </recommendedName>
</protein>
<sequence length="377" mass="41430">MALIDRCGYHKLCEAILKTERILKDVIRLGTLRPLVGATSIMLNICLIGAGGVGTCAAYVLEKSSRCHVTAVLRSNYAVVQEEGFDIDSIDHGEVRGWKPYKVVPSLSSATTNQPYDFIVITTKAIPELITSLIPDLKPLITPQKTSIVLIQNGLDIERPFASAFPDTPILSGLSMIGSRTTSPRTVFQEDPDQLRIGPYYHHTDSLPKSTQLDAARLFVETYSAGLSDTKSGAECILAEDIIAARWRKLLWNGSFNTICAVTRMSVGEVLSSPGRQTLLEPAMREIAAIGTAAGYRDTVSEDVVQFLLHDTPETSPFRPSMLVHLEKGQPLELDVILGAPLRVARERGLNTPVLSQVYELLNVVQWHLLRRQKAGE</sequence>
<dbReference type="InterPro" id="IPR013332">
    <property type="entry name" value="KPR_N"/>
</dbReference>
<dbReference type="InterPro" id="IPR013752">
    <property type="entry name" value="KPA_reductase"/>
</dbReference>
<evidence type="ECO:0000259" key="5">
    <source>
        <dbReference type="Pfam" id="PF08546"/>
    </source>
</evidence>
<dbReference type="HOGENOM" id="CLU_031468_2_1_1"/>
<organism evidence="6 7">
    <name type="scientific">Exophiala sideris</name>
    <dbReference type="NCBI Taxonomy" id="1016849"/>
    <lineage>
        <taxon>Eukaryota</taxon>
        <taxon>Fungi</taxon>
        <taxon>Dikarya</taxon>
        <taxon>Ascomycota</taxon>
        <taxon>Pezizomycotina</taxon>
        <taxon>Eurotiomycetes</taxon>
        <taxon>Chaetothyriomycetidae</taxon>
        <taxon>Chaetothyriales</taxon>
        <taxon>Herpotrichiellaceae</taxon>
        <taxon>Exophiala</taxon>
    </lineage>
</organism>
<dbReference type="NCBIfam" id="TIGR00745">
    <property type="entry name" value="apbA_panE"/>
    <property type="match status" value="1"/>
</dbReference>
<dbReference type="Gene3D" id="1.10.1040.10">
    <property type="entry name" value="N-(1-d-carboxylethyl)-l-norvaline Dehydrogenase, domain 2"/>
    <property type="match status" value="1"/>
</dbReference>
<dbReference type="STRING" id="1016849.A0A0D1YZ29"/>
<evidence type="ECO:0000256" key="1">
    <source>
        <dbReference type="ARBA" id="ARBA00007870"/>
    </source>
</evidence>
<evidence type="ECO:0008006" key="8">
    <source>
        <dbReference type="Google" id="ProtNLM"/>
    </source>
</evidence>
<dbReference type="SUPFAM" id="SSF51735">
    <property type="entry name" value="NAD(P)-binding Rossmann-fold domains"/>
    <property type="match status" value="1"/>
</dbReference>
<dbReference type="PANTHER" id="PTHR21708:SF30">
    <property type="entry name" value="2-DEHYDROPANTOATE 2-REDUCTASE-RELATED"/>
    <property type="match status" value="1"/>
</dbReference>
<dbReference type="GO" id="GO:0008677">
    <property type="term" value="F:2-dehydropantoate 2-reductase activity"/>
    <property type="evidence" value="ECO:0007669"/>
    <property type="project" value="InterPro"/>
</dbReference>
<name>A0A0D1YZ29_9EURO</name>
<accession>A0A0D1YZ29</accession>
<reference evidence="6 7" key="1">
    <citation type="submission" date="2015-01" db="EMBL/GenBank/DDBJ databases">
        <title>The Genome Sequence of Exophiala sideris CBS121828.</title>
        <authorList>
            <consortium name="The Broad Institute Genomics Platform"/>
            <person name="Cuomo C."/>
            <person name="de Hoog S."/>
            <person name="Gorbushina A."/>
            <person name="Stielow B."/>
            <person name="Teixiera M."/>
            <person name="Abouelleil A."/>
            <person name="Chapman S.B."/>
            <person name="Priest M."/>
            <person name="Young S.K."/>
            <person name="Wortman J."/>
            <person name="Nusbaum C."/>
            <person name="Birren B."/>
        </authorList>
    </citation>
    <scope>NUCLEOTIDE SEQUENCE [LARGE SCALE GENOMIC DNA]</scope>
    <source>
        <strain evidence="6 7">CBS 121828</strain>
    </source>
</reference>